<protein>
    <recommendedName>
        <fullName evidence="4">Tn3 transposase DDE domain-containing protein</fullName>
    </recommendedName>
</protein>
<gene>
    <name evidence="2" type="ORF">GCM10023191_098270</name>
</gene>
<comment type="caution">
    <text evidence="2">The sequence shown here is derived from an EMBL/GenBank/DDBJ whole genome shotgun (WGS) entry which is preliminary data.</text>
</comment>
<accession>A0ABP8R8B9</accession>
<sequence length="99" mass="11188">MPERLRLRAVDRRDEPVRPQRKERHRRAADRCLAGQPHGHPRPQGLAVVGGLVHHVNGRKGEIYQRYYKGMEDQTDLRRAAQAIPNRAAAQPPAGSSAR</sequence>
<name>A0ABP8R8B9_9ACTN</name>
<feature type="compositionally biased region" description="Basic and acidic residues" evidence="1">
    <location>
        <begin position="1"/>
        <end position="20"/>
    </location>
</feature>
<proteinExistence type="predicted"/>
<dbReference type="EMBL" id="BAABHF010000067">
    <property type="protein sequence ID" value="GAA4520817.1"/>
    <property type="molecule type" value="Genomic_DNA"/>
</dbReference>
<feature type="compositionally biased region" description="Low complexity" evidence="1">
    <location>
        <begin position="80"/>
        <end position="99"/>
    </location>
</feature>
<evidence type="ECO:0000256" key="1">
    <source>
        <dbReference type="SAM" id="MobiDB-lite"/>
    </source>
</evidence>
<evidence type="ECO:0000313" key="2">
    <source>
        <dbReference type="EMBL" id="GAA4520817.1"/>
    </source>
</evidence>
<keyword evidence="3" id="KW-1185">Reference proteome</keyword>
<reference evidence="3" key="1">
    <citation type="journal article" date="2019" name="Int. J. Syst. Evol. Microbiol.">
        <title>The Global Catalogue of Microorganisms (GCM) 10K type strain sequencing project: providing services to taxonomists for standard genome sequencing and annotation.</title>
        <authorList>
            <consortium name="The Broad Institute Genomics Platform"/>
            <consortium name="The Broad Institute Genome Sequencing Center for Infectious Disease"/>
            <person name="Wu L."/>
            <person name="Ma J."/>
        </authorList>
    </citation>
    <scope>NUCLEOTIDE SEQUENCE [LARGE SCALE GENOMIC DNA]</scope>
    <source>
        <strain evidence="3">JCM 17933</strain>
    </source>
</reference>
<organism evidence="2 3">
    <name type="scientific">Actinoallomurus oryzae</name>
    <dbReference type="NCBI Taxonomy" id="502180"/>
    <lineage>
        <taxon>Bacteria</taxon>
        <taxon>Bacillati</taxon>
        <taxon>Actinomycetota</taxon>
        <taxon>Actinomycetes</taxon>
        <taxon>Streptosporangiales</taxon>
        <taxon>Thermomonosporaceae</taxon>
        <taxon>Actinoallomurus</taxon>
    </lineage>
</organism>
<feature type="region of interest" description="Disordered" evidence="1">
    <location>
        <begin position="78"/>
        <end position="99"/>
    </location>
</feature>
<dbReference type="Proteomes" id="UP001500503">
    <property type="component" value="Unassembled WGS sequence"/>
</dbReference>
<evidence type="ECO:0008006" key="4">
    <source>
        <dbReference type="Google" id="ProtNLM"/>
    </source>
</evidence>
<evidence type="ECO:0000313" key="3">
    <source>
        <dbReference type="Proteomes" id="UP001500503"/>
    </source>
</evidence>
<feature type="region of interest" description="Disordered" evidence="1">
    <location>
        <begin position="1"/>
        <end position="45"/>
    </location>
</feature>